<dbReference type="Proteomes" id="UP000053328">
    <property type="component" value="Unassembled WGS sequence"/>
</dbReference>
<dbReference type="VEuPathDB" id="FungiDB:PV08_01153"/>
<dbReference type="AlphaFoldDB" id="A0A0D2BNV1"/>
<dbReference type="RefSeq" id="XP_016240794.1">
    <property type="nucleotide sequence ID" value="XM_016375518.1"/>
</dbReference>
<protein>
    <submittedName>
        <fullName evidence="2">Uncharacterized protein</fullName>
    </submittedName>
</protein>
<dbReference type="EMBL" id="KN847492">
    <property type="protein sequence ID" value="KIW20578.1"/>
    <property type="molecule type" value="Genomic_DNA"/>
</dbReference>
<keyword evidence="3" id="KW-1185">Reference proteome</keyword>
<proteinExistence type="predicted"/>
<feature type="region of interest" description="Disordered" evidence="1">
    <location>
        <begin position="68"/>
        <end position="119"/>
    </location>
</feature>
<evidence type="ECO:0000313" key="3">
    <source>
        <dbReference type="Proteomes" id="UP000053328"/>
    </source>
</evidence>
<dbReference type="GeneID" id="27328236"/>
<evidence type="ECO:0000313" key="2">
    <source>
        <dbReference type="EMBL" id="KIW20578.1"/>
    </source>
</evidence>
<dbReference type="HOGENOM" id="CLU_2061510_0_0_1"/>
<accession>A0A0D2BNV1</accession>
<organism evidence="2 3">
    <name type="scientific">Exophiala spinifera</name>
    <dbReference type="NCBI Taxonomy" id="91928"/>
    <lineage>
        <taxon>Eukaryota</taxon>
        <taxon>Fungi</taxon>
        <taxon>Dikarya</taxon>
        <taxon>Ascomycota</taxon>
        <taxon>Pezizomycotina</taxon>
        <taxon>Eurotiomycetes</taxon>
        <taxon>Chaetothyriomycetidae</taxon>
        <taxon>Chaetothyriales</taxon>
        <taxon>Herpotrichiellaceae</taxon>
        <taxon>Exophiala</taxon>
    </lineage>
</organism>
<evidence type="ECO:0000256" key="1">
    <source>
        <dbReference type="SAM" id="MobiDB-lite"/>
    </source>
</evidence>
<reference evidence="2 3" key="1">
    <citation type="submission" date="2015-01" db="EMBL/GenBank/DDBJ databases">
        <title>The Genome Sequence of Exophiala spinifera CBS89968.</title>
        <authorList>
            <consortium name="The Broad Institute Genomics Platform"/>
            <person name="Cuomo C."/>
            <person name="de Hoog S."/>
            <person name="Gorbushina A."/>
            <person name="Stielow B."/>
            <person name="Teixiera M."/>
            <person name="Abouelleil A."/>
            <person name="Chapman S.B."/>
            <person name="Priest M."/>
            <person name="Young S.K."/>
            <person name="Wortman J."/>
            <person name="Nusbaum C."/>
            <person name="Birren B."/>
        </authorList>
    </citation>
    <scope>NUCLEOTIDE SEQUENCE [LARGE SCALE GENOMIC DNA]</scope>
    <source>
        <strain evidence="2 3">CBS 89968</strain>
    </source>
</reference>
<name>A0A0D2BNV1_9EURO</name>
<sequence>MAAAQNEDFVHLWIQTQSVLQCTGIDDFPNGEAHQEVLDMKNWIEAAEQEVSLLCDLAPTIQLISDDANDPLTPRASTAPQDVNAIPLFSKPEGAGSGVNAKTSTYNDDGKPIMSIPLS</sequence>
<gene>
    <name evidence="2" type="ORF">PV08_01153</name>
</gene>